<dbReference type="Gene3D" id="3.30.750.24">
    <property type="entry name" value="STAS domain"/>
    <property type="match status" value="1"/>
</dbReference>
<dbReference type="AlphaFoldDB" id="A0A1X6ZDH8"/>
<evidence type="ECO:0008006" key="4">
    <source>
        <dbReference type="Google" id="ProtNLM"/>
    </source>
</evidence>
<reference evidence="2 3" key="1">
    <citation type="submission" date="2017-03" db="EMBL/GenBank/DDBJ databases">
        <authorList>
            <person name="Afonso C.L."/>
            <person name="Miller P.J."/>
            <person name="Scott M.A."/>
            <person name="Spackman E."/>
            <person name="Goraichik I."/>
            <person name="Dimitrov K.M."/>
            <person name="Suarez D.L."/>
            <person name="Swayne D.E."/>
        </authorList>
    </citation>
    <scope>NUCLEOTIDE SEQUENCE [LARGE SCALE GENOMIC DNA]</scope>
    <source>
        <strain evidence="2 3">CECT 7751</strain>
    </source>
</reference>
<dbReference type="Proteomes" id="UP000193963">
    <property type="component" value="Unassembled WGS sequence"/>
</dbReference>
<dbReference type="RefSeq" id="WP_085888311.1">
    <property type="nucleotide sequence ID" value="NZ_FWFN01000004.1"/>
</dbReference>
<gene>
    <name evidence="2" type="ORF">PSM7751_02260</name>
</gene>
<sequence length="148" mass="15823">MNSYFDSIDGLCILHLEGRIDATQTGTLCDHLVHRIRDGDRRLIVVCAPGVEFARPAVRGLIVAATLIRAARGQFRLVAEAELAGWLHRVSMRHLLPLAPDLETALAAMGTAGGPPQRPATEKAAAPAPSAAANHPRRPATNARVMAR</sequence>
<proteinExistence type="predicted"/>
<dbReference type="EMBL" id="FWFN01000004">
    <property type="protein sequence ID" value="SLN47709.1"/>
    <property type="molecule type" value="Genomic_DNA"/>
</dbReference>
<evidence type="ECO:0000256" key="1">
    <source>
        <dbReference type="SAM" id="MobiDB-lite"/>
    </source>
</evidence>
<evidence type="ECO:0000313" key="3">
    <source>
        <dbReference type="Proteomes" id="UP000193963"/>
    </source>
</evidence>
<protein>
    <recommendedName>
        <fullName evidence="4">STAS domain-containing protein</fullName>
    </recommendedName>
</protein>
<accession>A0A1X6ZDH8</accession>
<name>A0A1X6ZDH8_9RHOB</name>
<organism evidence="2 3">
    <name type="scientific">Pseudooceanicola marinus</name>
    <dbReference type="NCBI Taxonomy" id="396013"/>
    <lineage>
        <taxon>Bacteria</taxon>
        <taxon>Pseudomonadati</taxon>
        <taxon>Pseudomonadota</taxon>
        <taxon>Alphaproteobacteria</taxon>
        <taxon>Rhodobacterales</taxon>
        <taxon>Paracoccaceae</taxon>
        <taxon>Pseudooceanicola</taxon>
    </lineage>
</organism>
<dbReference type="SUPFAM" id="SSF52091">
    <property type="entry name" value="SpoIIaa-like"/>
    <property type="match status" value="1"/>
</dbReference>
<keyword evidence="3" id="KW-1185">Reference proteome</keyword>
<dbReference type="InterPro" id="IPR036513">
    <property type="entry name" value="STAS_dom_sf"/>
</dbReference>
<dbReference type="OrthoDB" id="7875727at2"/>
<feature type="compositionally biased region" description="Low complexity" evidence="1">
    <location>
        <begin position="122"/>
        <end position="134"/>
    </location>
</feature>
<evidence type="ECO:0000313" key="2">
    <source>
        <dbReference type="EMBL" id="SLN47709.1"/>
    </source>
</evidence>
<feature type="region of interest" description="Disordered" evidence="1">
    <location>
        <begin position="109"/>
        <end position="148"/>
    </location>
</feature>